<proteinExistence type="inferred from homology"/>
<dbReference type="GO" id="GO:0006303">
    <property type="term" value="P:double-strand break repair via nonhomologous end joining"/>
    <property type="evidence" value="ECO:0007669"/>
    <property type="project" value="TreeGrafter"/>
</dbReference>
<evidence type="ECO:0000256" key="12">
    <source>
        <dbReference type="ARBA" id="ARBA00023053"/>
    </source>
</evidence>
<evidence type="ECO:0000256" key="14">
    <source>
        <dbReference type="ARBA" id="ARBA00023204"/>
    </source>
</evidence>
<evidence type="ECO:0000256" key="10">
    <source>
        <dbReference type="ARBA" id="ARBA00022843"/>
    </source>
</evidence>
<evidence type="ECO:0000256" key="5">
    <source>
        <dbReference type="ARBA" id="ARBA00022634"/>
    </source>
</evidence>
<keyword evidence="10" id="KW-0832">Ubl conjugation</keyword>
<feature type="domain" description="Helix-hairpin-helix DNA-binding motif class 1" evidence="22">
    <location>
        <begin position="72"/>
        <end position="91"/>
    </location>
</feature>
<evidence type="ECO:0000256" key="21">
    <source>
        <dbReference type="SAM" id="MobiDB-lite"/>
    </source>
</evidence>
<dbReference type="PANTHER" id="PTHR11276:SF28">
    <property type="entry name" value="DNA POLYMERASE LAMBDA"/>
    <property type="match status" value="1"/>
</dbReference>
<dbReference type="Pfam" id="PF10391">
    <property type="entry name" value="DNA_pol_lambd_f"/>
    <property type="match status" value="1"/>
</dbReference>
<dbReference type="SUPFAM" id="SSF81585">
    <property type="entry name" value="PsbU/PolX domain-like"/>
    <property type="match status" value="1"/>
</dbReference>
<accession>A0AAW0D7J9</accession>
<feature type="domain" description="Helix-hairpin-helix DNA-binding motif class 1" evidence="22">
    <location>
        <begin position="116"/>
        <end position="135"/>
    </location>
</feature>
<dbReference type="Gene3D" id="1.10.150.20">
    <property type="entry name" value="5' to 3' exonuclease, C-terminal subdomain"/>
    <property type="match status" value="1"/>
</dbReference>
<dbReference type="InterPro" id="IPR018944">
    <property type="entry name" value="DNA_pol_lambd_fingers_domain"/>
</dbReference>
<comment type="caution">
    <text evidence="24">The sequence shown here is derived from an EMBL/GenBank/DDBJ whole genome shotgun (WGS) entry which is preliminary data.</text>
</comment>
<evidence type="ECO:0000259" key="23">
    <source>
        <dbReference type="SMART" id="SM00483"/>
    </source>
</evidence>
<evidence type="ECO:0000256" key="7">
    <source>
        <dbReference type="ARBA" id="ARBA00022695"/>
    </source>
</evidence>
<dbReference type="InterPro" id="IPR019843">
    <property type="entry name" value="DNA_pol-X_BS"/>
</dbReference>
<keyword evidence="8" id="KW-0235">DNA replication</keyword>
<dbReference type="Gene3D" id="1.10.150.110">
    <property type="entry name" value="DNA polymerase beta, N-terminal domain-like"/>
    <property type="match status" value="1"/>
</dbReference>
<evidence type="ECO:0000256" key="4">
    <source>
        <dbReference type="ARBA" id="ARBA00022481"/>
    </source>
</evidence>
<dbReference type="Pfam" id="PF14716">
    <property type="entry name" value="HHH_8"/>
    <property type="match status" value="1"/>
</dbReference>
<keyword evidence="7 20" id="KW-0548">Nucleotidyltransferase</keyword>
<dbReference type="PROSITE" id="PS00522">
    <property type="entry name" value="DNA_POLYMERASE_X"/>
    <property type="match status" value="1"/>
</dbReference>
<dbReference type="InterPro" id="IPR029398">
    <property type="entry name" value="PolB_thumb"/>
</dbReference>
<keyword evidence="20" id="KW-0539">Nucleus</keyword>
<feature type="region of interest" description="Disordered" evidence="21">
    <location>
        <begin position="241"/>
        <end position="261"/>
    </location>
</feature>
<dbReference type="PRINTS" id="PR00869">
    <property type="entry name" value="DNAPOLX"/>
</dbReference>
<keyword evidence="13" id="KW-0238">DNA-binding</keyword>
<evidence type="ECO:0000256" key="11">
    <source>
        <dbReference type="ARBA" id="ARBA00022932"/>
    </source>
</evidence>
<evidence type="ECO:0000256" key="16">
    <source>
        <dbReference type="ARBA" id="ARBA00044632"/>
    </source>
</evidence>
<comment type="catalytic activity">
    <reaction evidence="16">
        <text>2'-deoxyribonucleotide-(2'-deoxyribose 5'-phosphate)-2'-deoxyribonucleotide-DNA = a 3'-end 2'-deoxyribonucleotide-(2,3-dehydro-2,3-deoxyribose 5'-phosphate)-DNA + a 5'-end 5'-phospho-2'-deoxyribonucleoside-DNA + H(+)</text>
        <dbReference type="Rhea" id="RHEA:66592"/>
        <dbReference type="Rhea" id="RHEA-COMP:13180"/>
        <dbReference type="Rhea" id="RHEA-COMP:16897"/>
        <dbReference type="Rhea" id="RHEA-COMP:17067"/>
        <dbReference type="ChEBI" id="CHEBI:15378"/>
        <dbReference type="ChEBI" id="CHEBI:136412"/>
        <dbReference type="ChEBI" id="CHEBI:157695"/>
        <dbReference type="ChEBI" id="CHEBI:167181"/>
        <dbReference type="EC" id="4.2.99.18"/>
    </reaction>
</comment>
<evidence type="ECO:0000256" key="19">
    <source>
        <dbReference type="ARBA" id="ARBA00049244"/>
    </source>
</evidence>
<keyword evidence="5" id="KW-0237">DNA synthesis</keyword>
<dbReference type="SUPFAM" id="SSF47802">
    <property type="entry name" value="DNA polymerase beta, N-terminal domain-like"/>
    <property type="match status" value="1"/>
</dbReference>
<dbReference type="GO" id="GO:0003887">
    <property type="term" value="F:DNA-directed DNA polymerase activity"/>
    <property type="evidence" value="ECO:0007669"/>
    <property type="project" value="UniProtKB-UniRule"/>
</dbReference>
<evidence type="ECO:0000256" key="9">
    <source>
        <dbReference type="ARBA" id="ARBA00022763"/>
    </source>
</evidence>
<dbReference type="SMART" id="SM00483">
    <property type="entry name" value="POLXc"/>
    <property type="match status" value="1"/>
</dbReference>
<evidence type="ECO:0000313" key="25">
    <source>
        <dbReference type="Proteomes" id="UP001362999"/>
    </source>
</evidence>
<comment type="function">
    <text evidence="18">Repair polymerase that plays a key role in base-excision repair. During this process, the damaged base is excised by specific DNA glycosylases, the DNA backbone is nicked at the abasic site by an apurinic/apyrimidic (AP) endonuclease, and POLB removes 5'-deoxyribose-phosphate from the preincised AP site acting as a 5'-deoxyribose-phosphate lyase (5'-dRP lyase); through its DNA polymerase activity, it adds one nucleotide to the 3' end of the arising single-nucleotide gap. Conducts 'gap-filling' DNA synthesis in a stepwise distributive fashion rather than in a processive fashion as for other DNA polymerases. It is also able to cleave sugar-phosphate bonds 3' to an intact AP site, acting as an AP lyase.</text>
</comment>
<keyword evidence="9 20" id="KW-0227">DNA damage</keyword>
<evidence type="ECO:0000256" key="20">
    <source>
        <dbReference type="RuleBase" id="RU366014"/>
    </source>
</evidence>
<dbReference type="EC" id="2.7.7.7" evidence="20"/>
<evidence type="ECO:0000256" key="6">
    <source>
        <dbReference type="ARBA" id="ARBA00022679"/>
    </source>
</evidence>
<keyword evidence="14 20" id="KW-0234">DNA repair</keyword>
<protein>
    <recommendedName>
        <fullName evidence="20">DNA polymerase</fullName>
        <ecNumber evidence="20">2.7.7.7</ecNumber>
    </recommendedName>
</protein>
<reference evidence="24 25" key="1">
    <citation type="journal article" date="2024" name="J Genomics">
        <title>Draft genome sequencing and assembly of Favolaschia claudopus CIRM-BRFM 2984 isolated from oak limbs.</title>
        <authorList>
            <person name="Navarro D."/>
            <person name="Drula E."/>
            <person name="Chaduli D."/>
            <person name="Cazenave R."/>
            <person name="Ahrendt S."/>
            <person name="Wang J."/>
            <person name="Lipzen A."/>
            <person name="Daum C."/>
            <person name="Barry K."/>
            <person name="Grigoriev I.V."/>
            <person name="Favel A."/>
            <person name="Rosso M.N."/>
            <person name="Martin F."/>
        </authorList>
    </citation>
    <scope>NUCLEOTIDE SEQUENCE [LARGE SCALE GENOMIC DNA]</scope>
    <source>
        <strain evidence="24 25">CIRM-BRFM 2984</strain>
    </source>
</reference>
<dbReference type="InterPro" id="IPR022312">
    <property type="entry name" value="DNA_pol_X"/>
</dbReference>
<evidence type="ECO:0000256" key="2">
    <source>
        <dbReference type="ARBA" id="ARBA00004496"/>
    </source>
</evidence>
<evidence type="ECO:0000256" key="17">
    <source>
        <dbReference type="ARBA" id="ARBA00044678"/>
    </source>
</evidence>
<comment type="catalytic activity">
    <reaction evidence="19 20">
        <text>DNA(n) + a 2'-deoxyribonucleoside 5'-triphosphate = DNA(n+1) + diphosphate</text>
        <dbReference type="Rhea" id="RHEA:22508"/>
        <dbReference type="Rhea" id="RHEA-COMP:17339"/>
        <dbReference type="Rhea" id="RHEA-COMP:17340"/>
        <dbReference type="ChEBI" id="CHEBI:33019"/>
        <dbReference type="ChEBI" id="CHEBI:61560"/>
        <dbReference type="ChEBI" id="CHEBI:173112"/>
        <dbReference type="EC" id="2.7.7.7"/>
    </reaction>
</comment>
<dbReference type="Gene3D" id="3.30.460.10">
    <property type="entry name" value="Beta Polymerase, domain 2"/>
    <property type="match status" value="1"/>
</dbReference>
<dbReference type="GO" id="GO:0003677">
    <property type="term" value="F:DNA binding"/>
    <property type="evidence" value="ECO:0007669"/>
    <property type="project" value="UniProtKB-UniRule"/>
</dbReference>
<organism evidence="24 25">
    <name type="scientific">Favolaschia claudopus</name>
    <dbReference type="NCBI Taxonomy" id="2862362"/>
    <lineage>
        <taxon>Eukaryota</taxon>
        <taxon>Fungi</taxon>
        <taxon>Dikarya</taxon>
        <taxon>Basidiomycota</taxon>
        <taxon>Agaricomycotina</taxon>
        <taxon>Agaricomycetes</taxon>
        <taxon>Agaricomycetidae</taxon>
        <taxon>Agaricales</taxon>
        <taxon>Marasmiineae</taxon>
        <taxon>Mycenaceae</taxon>
        <taxon>Favolaschia</taxon>
    </lineage>
</organism>
<keyword evidence="12" id="KW-0915">Sodium</keyword>
<dbReference type="GO" id="GO:0005737">
    <property type="term" value="C:cytoplasm"/>
    <property type="evidence" value="ECO:0007669"/>
    <property type="project" value="UniProtKB-SubCell"/>
</dbReference>
<comment type="function">
    <text evidence="20">DNA polymerase that functions in several pathways of DNA repair. Involved in base excision repair (BER) responsible for repair of lesions that give rise to abasic (AP) sites in DNA. Also contributes to DNA double-strand break repair by non-homologous end joining and homologous recombination. Has both template-dependent and template-independent (terminal transferase) DNA polymerase activities. Has also a 5'-deoxyribose-5-phosphate lyase (dRP lyase) activity.</text>
</comment>
<comment type="cofactor">
    <cofactor evidence="1">
        <name>Mg(2+)</name>
        <dbReference type="ChEBI" id="CHEBI:18420"/>
    </cofactor>
</comment>
<dbReference type="InterPro" id="IPR002008">
    <property type="entry name" value="DNA_pol_X_beta-like"/>
</dbReference>
<evidence type="ECO:0000256" key="1">
    <source>
        <dbReference type="ARBA" id="ARBA00001946"/>
    </source>
</evidence>
<dbReference type="GO" id="GO:0140078">
    <property type="term" value="F:class I DNA-(apurinic or apyrimidinic site) endonuclease activity"/>
    <property type="evidence" value="ECO:0007669"/>
    <property type="project" value="UniProtKB-EC"/>
</dbReference>
<dbReference type="InterPro" id="IPR027421">
    <property type="entry name" value="DNA_pol_lamdba_lyase_dom_sf"/>
</dbReference>
<keyword evidence="11 20" id="KW-0239">DNA-directed DNA polymerase</keyword>
<comment type="catalytic activity">
    <reaction evidence="17">
        <text>a 5'-end 2'-deoxyribose-2'-deoxyribonucleotide-DNA = (2E,4S)-4-hydroxypenten-2-al-5-phosphate + a 5'-end 5'-phospho-2'-deoxyribonucleoside-DNA + H(+)</text>
        <dbReference type="Rhea" id="RHEA:76255"/>
        <dbReference type="Rhea" id="RHEA-COMP:13180"/>
        <dbReference type="Rhea" id="RHEA-COMP:18657"/>
        <dbReference type="ChEBI" id="CHEBI:15378"/>
        <dbReference type="ChEBI" id="CHEBI:136412"/>
        <dbReference type="ChEBI" id="CHEBI:195194"/>
        <dbReference type="ChEBI" id="CHEBI:195195"/>
    </reaction>
</comment>
<dbReference type="GO" id="GO:0006260">
    <property type="term" value="P:DNA replication"/>
    <property type="evidence" value="ECO:0007669"/>
    <property type="project" value="UniProtKB-KW"/>
</dbReference>
<keyword evidence="6 20" id="KW-0808">Transferase</keyword>
<dbReference type="SMART" id="SM00278">
    <property type="entry name" value="HhH1"/>
    <property type="match status" value="2"/>
</dbReference>
<sequence length="428" mass="47763">MLLGRGRLLIHSRACLRLRGYSTQGPNHAILDMLRSHKEEESKLADKNVYKIKAFTDAIRVIGQLDHPVSASEAKTLRGVGPGIYRRIQEYLAMSSGEEVDSEALERSKLERAAQTELEEVSGIGPVKARQLVAAGCRSIEQLRTTPEFMSMLTNIQRIGVTYSHHIEARVSREEAENVAQAIRNLLSVKYEVILGGSYRRGAPHSSDIDLIILHPDHVYVPFPTVYPDHIEIPPDAQKRKIKAKNGNGNGNGNGKRPPSLFKDDVLPVLESRGITAATLASGDLKWQGIVLLPDSELAVKGDQLAERKRRVTAITNGEGAYRRADLNLVAQKSRGAALLSLTGDIDFNRDLRLRAAKVGMHLNEFGLWRWNENDVVPHEGFWELVRGETEEEVLRELGLEYIPPEKRNFSALGRTVVQKRKSKKRSS</sequence>
<evidence type="ECO:0000313" key="24">
    <source>
        <dbReference type="EMBL" id="KAK7048660.1"/>
    </source>
</evidence>
<feature type="domain" description="DNA-directed DNA polymerase X" evidence="23">
    <location>
        <begin position="25"/>
        <end position="409"/>
    </location>
</feature>
<evidence type="ECO:0000259" key="22">
    <source>
        <dbReference type="SMART" id="SM00278"/>
    </source>
</evidence>
<dbReference type="InterPro" id="IPR010996">
    <property type="entry name" value="HHH_MUS81"/>
</dbReference>
<evidence type="ECO:0000256" key="3">
    <source>
        <dbReference type="ARBA" id="ARBA00008323"/>
    </source>
</evidence>
<dbReference type="PRINTS" id="PR00870">
    <property type="entry name" value="DNAPOLXBETA"/>
</dbReference>
<dbReference type="InterPro" id="IPR002054">
    <property type="entry name" value="DNA-dir_DNA_pol_X"/>
</dbReference>
<keyword evidence="25" id="KW-1185">Reference proteome</keyword>
<dbReference type="Pfam" id="PF14791">
    <property type="entry name" value="DNA_pol_B_thumb"/>
    <property type="match status" value="1"/>
</dbReference>
<dbReference type="SUPFAM" id="SSF81301">
    <property type="entry name" value="Nucleotidyltransferase"/>
    <property type="match status" value="1"/>
</dbReference>
<dbReference type="Pfam" id="PF14792">
    <property type="entry name" value="DNA_pol_B_palm"/>
    <property type="match status" value="1"/>
</dbReference>
<dbReference type="InterPro" id="IPR037160">
    <property type="entry name" value="DNA_Pol_thumb_sf"/>
</dbReference>
<comment type="subcellular location">
    <subcellularLocation>
        <location evidence="2">Cytoplasm</location>
    </subcellularLocation>
    <subcellularLocation>
        <location evidence="20">Nucleus</location>
    </subcellularLocation>
</comment>
<dbReference type="EMBL" id="JAWWNJ010000009">
    <property type="protein sequence ID" value="KAK7048660.1"/>
    <property type="molecule type" value="Genomic_DNA"/>
</dbReference>
<evidence type="ECO:0000256" key="13">
    <source>
        <dbReference type="ARBA" id="ARBA00023125"/>
    </source>
</evidence>
<dbReference type="GO" id="GO:0005634">
    <property type="term" value="C:nucleus"/>
    <property type="evidence" value="ECO:0007669"/>
    <property type="project" value="UniProtKB-SubCell"/>
</dbReference>
<dbReference type="AlphaFoldDB" id="A0AAW0D7J9"/>
<name>A0AAW0D7J9_9AGAR</name>
<dbReference type="InterPro" id="IPR028207">
    <property type="entry name" value="DNA_pol_B_palm_palm"/>
</dbReference>
<evidence type="ECO:0000256" key="18">
    <source>
        <dbReference type="ARBA" id="ARBA00045548"/>
    </source>
</evidence>
<dbReference type="PANTHER" id="PTHR11276">
    <property type="entry name" value="DNA POLYMERASE TYPE-X FAMILY MEMBER"/>
    <property type="match status" value="1"/>
</dbReference>
<comment type="similarity">
    <text evidence="3 20">Belongs to the DNA polymerase type-X family.</text>
</comment>
<keyword evidence="4" id="KW-0488">Methylation</keyword>
<dbReference type="Proteomes" id="UP001362999">
    <property type="component" value="Unassembled WGS sequence"/>
</dbReference>
<evidence type="ECO:0000256" key="15">
    <source>
        <dbReference type="ARBA" id="ARBA00023239"/>
    </source>
</evidence>
<dbReference type="InterPro" id="IPR003583">
    <property type="entry name" value="Hlx-hairpin-Hlx_DNA-bd_motif"/>
</dbReference>
<dbReference type="GO" id="GO:0046872">
    <property type="term" value="F:metal ion binding"/>
    <property type="evidence" value="ECO:0007669"/>
    <property type="project" value="UniProtKB-UniRule"/>
</dbReference>
<dbReference type="InterPro" id="IPR043519">
    <property type="entry name" value="NT_sf"/>
</dbReference>
<gene>
    <name evidence="24" type="ORF">R3P38DRAFT_2870726</name>
</gene>
<evidence type="ECO:0000256" key="8">
    <source>
        <dbReference type="ARBA" id="ARBA00022705"/>
    </source>
</evidence>
<keyword evidence="15" id="KW-0456">Lyase</keyword>
<dbReference type="Gene3D" id="3.30.210.10">
    <property type="entry name" value="DNA polymerase, thumb domain"/>
    <property type="match status" value="1"/>
</dbReference>